<feature type="domain" description="Alginate lyase" evidence="3">
    <location>
        <begin position="2"/>
        <end position="196"/>
    </location>
</feature>
<keyword evidence="2 4" id="KW-0456">Lyase</keyword>
<dbReference type="GO" id="GO:0016829">
    <property type="term" value="F:lyase activity"/>
    <property type="evidence" value="ECO:0007669"/>
    <property type="project" value="UniProtKB-KW"/>
</dbReference>
<protein>
    <submittedName>
        <fullName evidence="4">Alginate lyase family protein</fullName>
    </submittedName>
</protein>
<comment type="caution">
    <text evidence="4">The sequence shown here is derived from an EMBL/GenBank/DDBJ whole genome shotgun (WGS) entry which is preliminary data.</text>
</comment>
<dbReference type="SUPFAM" id="SSF48230">
    <property type="entry name" value="Chondroitin AC/alginate lyase"/>
    <property type="match status" value="1"/>
</dbReference>
<gene>
    <name evidence="4" type="ORF">RM590_33070</name>
</gene>
<dbReference type="RefSeq" id="WP_311708526.1">
    <property type="nucleotide sequence ID" value="NZ_JAVREL010000031.1"/>
</dbReference>
<dbReference type="EMBL" id="JAVREL010000031">
    <property type="protein sequence ID" value="MDT0347372.1"/>
    <property type="molecule type" value="Genomic_DNA"/>
</dbReference>
<dbReference type="InterPro" id="IPR008929">
    <property type="entry name" value="Chondroitin_lyas"/>
</dbReference>
<dbReference type="Pfam" id="PF05426">
    <property type="entry name" value="Alginate_lyase"/>
    <property type="match status" value="1"/>
</dbReference>
<accession>A0ABU2N0E2</accession>
<reference evidence="5" key="1">
    <citation type="submission" date="2023-07" db="EMBL/GenBank/DDBJ databases">
        <title>30 novel species of actinomycetes from the DSMZ collection.</title>
        <authorList>
            <person name="Nouioui I."/>
        </authorList>
    </citation>
    <scope>NUCLEOTIDE SEQUENCE [LARGE SCALE GENOMIC DNA]</scope>
    <source>
        <strain evidence="5">DSM 44938</strain>
    </source>
</reference>
<proteinExistence type="predicted"/>
<dbReference type="Proteomes" id="UP001183246">
    <property type="component" value="Unassembled WGS sequence"/>
</dbReference>
<sequence length="289" mass="32058">MRWKVTGDAAHGNKARDILNAWSGTLTTVTGNADRFLAAGIYGYQFANAAEIMRGYSGFDLARFQRMMLNVFYPLNDHFLVNHNDACITNYWANWDLCNMASIMAIGILCDDQAKFDRIVDYFYNGAGNGSLPHAVPFLHGSNLAQWQESGRDQAHSIMGIGLMGTICEMAWNQGVDLYGADSNRFLKAAEYVARYNLGYDVPFTTYRWGTGQNCAAREQTVIGSGGRGQVRPVWERVYHHYWARRGLSTPNLSEMARSISPEGGGGDYGTTSGGFDELGFGTLTYVLR</sequence>
<evidence type="ECO:0000256" key="1">
    <source>
        <dbReference type="ARBA" id="ARBA00022729"/>
    </source>
</evidence>
<dbReference type="InterPro" id="IPR008397">
    <property type="entry name" value="Alginate_lyase_dom"/>
</dbReference>
<name>A0ABU2N0E2_9ACTN</name>
<dbReference type="Gene3D" id="1.50.10.100">
    <property type="entry name" value="Chondroitin AC/alginate lyase"/>
    <property type="match status" value="1"/>
</dbReference>
<keyword evidence="5" id="KW-1185">Reference proteome</keyword>
<evidence type="ECO:0000259" key="3">
    <source>
        <dbReference type="Pfam" id="PF05426"/>
    </source>
</evidence>
<keyword evidence="1" id="KW-0732">Signal</keyword>
<evidence type="ECO:0000313" key="5">
    <source>
        <dbReference type="Proteomes" id="UP001183246"/>
    </source>
</evidence>
<evidence type="ECO:0000256" key="2">
    <source>
        <dbReference type="ARBA" id="ARBA00023239"/>
    </source>
</evidence>
<evidence type="ECO:0000313" key="4">
    <source>
        <dbReference type="EMBL" id="MDT0347372.1"/>
    </source>
</evidence>
<organism evidence="4 5">
    <name type="scientific">Streptomyces litchfieldiae</name>
    <dbReference type="NCBI Taxonomy" id="3075543"/>
    <lineage>
        <taxon>Bacteria</taxon>
        <taxon>Bacillati</taxon>
        <taxon>Actinomycetota</taxon>
        <taxon>Actinomycetes</taxon>
        <taxon>Kitasatosporales</taxon>
        <taxon>Streptomycetaceae</taxon>
        <taxon>Streptomyces</taxon>
    </lineage>
</organism>